<name>A0A4Y2SST4_ARAVE</name>
<evidence type="ECO:0000256" key="1">
    <source>
        <dbReference type="SAM" id="MobiDB-lite"/>
    </source>
</evidence>
<feature type="non-terminal residue" evidence="2">
    <location>
        <position position="74"/>
    </location>
</feature>
<dbReference type="Proteomes" id="UP000499080">
    <property type="component" value="Unassembled WGS sequence"/>
</dbReference>
<gene>
    <name evidence="2" type="ORF">AVEN_238463_1</name>
</gene>
<evidence type="ECO:0000313" key="3">
    <source>
        <dbReference type="Proteomes" id="UP000499080"/>
    </source>
</evidence>
<reference evidence="2 3" key="1">
    <citation type="journal article" date="2019" name="Sci. Rep.">
        <title>Orb-weaving spider Araneus ventricosus genome elucidates the spidroin gene catalogue.</title>
        <authorList>
            <person name="Kono N."/>
            <person name="Nakamura H."/>
            <person name="Ohtoshi R."/>
            <person name="Moran D.A.P."/>
            <person name="Shinohara A."/>
            <person name="Yoshida Y."/>
            <person name="Fujiwara M."/>
            <person name="Mori M."/>
            <person name="Tomita M."/>
            <person name="Arakawa K."/>
        </authorList>
    </citation>
    <scope>NUCLEOTIDE SEQUENCE [LARGE SCALE GENOMIC DNA]</scope>
</reference>
<keyword evidence="3" id="KW-1185">Reference proteome</keyword>
<organism evidence="2 3">
    <name type="scientific">Araneus ventricosus</name>
    <name type="common">Orbweaver spider</name>
    <name type="synonym">Epeira ventricosa</name>
    <dbReference type="NCBI Taxonomy" id="182803"/>
    <lineage>
        <taxon>Eukaryota</taxon>
        <taxon>Metazoa</taxon>
        <taxon>Ecdysozoa</taxon>
        <taxon>Arthropoda</taxon>
        <taxon>Chelicerata</taxon>
        <taxon>Arachnida</taxon>
        <taxon>Araneae</taxon>
        <taxon>Araneomorphae</taxon>
        <taxon>Entelegynae</taxon>
        <taxon>Araneoidea</taxon>
        <taxon>Araneidae</taxon>
        <taxon>Araneus</taxon>
    </lineage>
</organism>
<dbReference type="EMBL" id="BGPR01023356">
    <property type="protein sequence ID" value="GBN90476.1"/>
    <property type="molecule type" value="Genomic_DNA"/>
</dbReference>
<accession>A0A4Y2SST4</accession>
<feature type="region of interest" description="Disordered" evidence="1">
    <location>
        <begin position="46"/>
        <end position="74"/>
    </location>
</feature>
<protein>
    <submittedName>
        <fullName evidence="2">Uncharacterized protein</fullName>
    </submittedName>
</protein>
<proteinExistence type="predicted"/>
<evidence type="ECO:0000313" key="2">
    <source>
        <dbReference type="EMBL" id="GBN90476.1"/>
    </source>
</evidence>
<dbReference type="AlphaFoldDB" id="A0A4Y2SST4"/>
<comment type="caution">
    <text evidence="2">The sequence shown here is derived from an EMBL/GenBank/DDBJ whole genome shotgun (WGS) entry which is preliminary data.</text>
</comment>
<sequence>MLFYFCSYTQSLMGSVCLSNIAVKVSYINLRDPSYNHPKGRGGLVVRSRPWGRRVPGSKPDSTADPSCMGPVAR</sequence>